<feature type="region of interest" description="Disordered" evidence="1">
    <location>
        <begin position="142"/>
        <end position="167"/>
    </location>
</feature>
<evidence type="ECO:0000313" key="3">
    <source>
        <dbReference type="Proteomes" id="UP000023152"/>
    </source>
</evidence>
<accession>X6L7L9</accession>
<organism evidence="2 3">
    <name type="scientific">Reticulomyxa filosa</name>
    <dbReference type="NCBI Taxonomy" id="46433"/>
    <lineage>
        <taxon>Eukaryota</taxon>
        <taxon>Sar</taxon>
        <taxon>Rhizaria</taxon>
        <taxon>Retaria</taxon>
        <taxon>Foraminifera</taxon>
        <taxon>Monothalamids</taxon>
        <taxon>Reticulomyxidae</taxon>
        <taxon>Reticulomyxa</taxon>
    </lineage>
</organism>
<evidence type="ECO:0000256" key="1">
    <source>
        <dbReference type="SAM" id="MobiDB-lite"/>
    </source>
</evidence>
<sequence length="167" mass="18925">NYSVQKLNSFIRNIVQPLFVYQTFKSRAKPSLNCYTVVYVYIDGKPKKIHGICMEFAEEWIEFADKKMAKLVARILNGTKNGKGTSVEYEIFKRVQMASFVIKKSQYTFGHMVPSERTQKGIIDMSQEVQNKDLELFMPSNGKEGSGAVAADDVIAPDDKHKSPMSN</sequence>
<dbReference type="EMBL" id="ASPP01048445">
    <property type="protein sequence ID" value="ETN97847.1"/>
    <property type="molecule type" value="Genomic_DNA"/>
</dbReference>
<gene>
    <name evidence="2" type="ORF">RFI_39679</name>
</gene>
<dbReference type="OrthoDB" id="287393at2759"/>
<evidence type="ECO:0000313" key="2">
    <source>
        <dbReference type="EMBL" id="ETN97847.1"/>
    </source>
</evidence>
<proteinExistence type="predicted"/>
<dbReference type="AlphaFoldDB" id="X6L7L9"/>
<dbReference type="Proteomes" id="UP000023152">
    <property type="component" value="Unassembled WGS sequence"/>
</dbReference>
<feature type="non-terminal residue" evidence="2">
    <location>
        <position position="1"/>
    </location>
</feature>
<reference evidence="2 3" key="1">
    <citation type="journal article" date="2013" name="Curr. Biol.">
        <title>The Genome of the Foraminiferan Reticulomyxa filosa.</title>
        <authorList>
            <person name="Glockner G."/>
            <person name="Hulsmann N."/>
            <person name="Schleicher M."/>
            <person name="Noegel A.A."/>
            <person name="Eichinger L."/>
            <person name="Gallinger C."/>
            <person name="Pawlowski J."/>
            <person name="Sierra R."/>
            <person name="Euteneuer U."/>
            <person name="Pillet L."/>
            <person name="Moustafa A."/>
            <person name="Platzer M."/>
            <person name="Groth M."/>
            <person name="Szafranski K."/>
            <person name="Schliwa M."/>
        </authorList>
    </citation>
    <scope>NUCLEOTIDE SEQUENCE [LARGE SCALE GENOMIC DNA]</scope>
</reference>
<feature type="compositionally biased region" description="Basic and acidic residues" evidence="1">
    <location>
        <begin position="157"/>
        <end position="167"/>
    </location>
</feature>
<name>X6L7L9_RETFI</name>
<protein>
    <submittedName>
        <fullName evidence="2">Uncharacterized protein</fullName>
    </submittedName>
</protein>
<keyword evidence="3" id="KW-1185">Reference proteome</keyword>
<comment type="caution">
    <text evidence="2">The sequence shown here is derived from an EMBL/GenBank/DDBJ whole genome shotgun (WGS) entry which is preliminary data.</text>
</comment>